<evidence type="ECO:0000256" key="8">
    <source>
        <dbReference type="SAM" id="Coils"/>
    </source>
</evidence>
<keyword evidence="6" id="KW-0508">mRNA splicing</keyword>
<feature type="compositionally biased region" description="Basic and acidic residues" evidence="9">
    <location>
        <begin position="46"/>
        <end position="67"/>
    </location>
</feature>
<evidence type="ECO:0000256" key="6">
    <source>
        <dbReference type="ARBA" id="ARBA00023187"/>
    </source>
</evidence>
<feature type="coiled-coil region" evidence="8">
    <location>
        <begin position="291"/>
        <end position="318"/>
    </location>
</feature>
<dbReference type="InterPro" id="IPR039853">
    <property type="entry name" value="Pinin"/>
</dbReference>
<feature type="compositionally biased region" description="Basic and acidic residues" evidence="9">
    <location>
        <begin position="106"/>
        <end position="131"/>
    </location>
</feature>
<dbReference type="Proteomes" id="UP000078559">
    <property type="component" value="Chromosome 1"/>
</dbReference>
<evidence type="ECO:0000256" key="7">
    <source>
        <dbReference type="ARBA" id="ARBA00023242"/>
    </source>
</evidence>
<keyword evidence="7" id="KW-0539">Nucleus</keyword>
<name>A0A194VND4_CYTMA</name>
<keyword evidence="8" id="KW-0175">Coiled coil</keyword>
<feature type="compositionally biased region" description="Basic and acidic residues" evidence="9">
    <location>
        <begin position="373"/>
        <end position="383"/>
    </location>
</feature>
<keyword evidence="12" id="KW-1185">Reference proteome</keyword>
<evidence type="ECO:0000256" key="5">
    <source>
        <dbReference type="ARBA" id="ARBA00023163"/>
    </source>
</evidence>
<evidence type="ECO:0000256" key="1">
    <source>
        <dbReference type="ARBA" id="ARBA00004123"/>
    </source>
</evidence>
<dbReference type="GO" id="GO:0008380">
    <property type="term" value="P:RNA splicing"/>
    <property type="evidence" value="ECO:0007669"/>
    <property type="project" value="UniProtKB-KW"/>
</dbReference>
<dbReference type="AlphaFoldDB" id="A0A194VND4"/>
<keyword evidence="4" id="KW-0805">Transcription regulation</keyword>
<dbReference type="EMBL" id="CM003098">
    <property type="protein sequence ID" value="KUI65679.1"/>
    <property type="molecule type" value="Genomic_DNA"/>
</dbReference>
<feature type="compositionally biased region" description="Basic and acidic residues" evidence="9">
    <location>
        <begin position="147"/>
        <end position="164"/>
    </location>
</feature>
<comment type="subcellular location">
    <subcellularLocation>
        <location evidence="1">Nucleus</location>
    </subcellularLocation>
</comment>
<reference evidence="11" key="1">
    <citation type="submission" date="2014-12" db="EMBL/GenBank/DDBJ databases">
        <title>Genome Sequence of Valsa Canker Pathogens Uncovers a Specific Adaption of Colonization on Woody Bark.</title>
        <authorList>
            <person name="Yin Z."/>
            <person name="Liu H."/>
            <person name="Gao X."/>
            <person name="Li Z."/>
            <person name="Song N."/>
            <person name="Ke X."/>
            <person name="Dai Q."/>
            <person name="Wu Y."/>
            <person name="Sun Y."/>
            <person name="Xu J.-R."/>
            <person name="Kang Z.K."/>
            <person name="Wang L."/>
            <person name="Huang L."/>
        </authorList>
    </citation>
    <scope>NUCLEOTIDE SEQUENCE [LARGE SCALE GENOMIC DNA]</scope>
    <source>
        <strain evidence="11">03-8</strain>
    </source>
</reference>
<organism evidence="11 12">
    <name type="scientific">Cytospora mali</name>
    <name type="common">Apple Valsa canker fungus</name>
    <name type="synonym">Valsa mali</name>
    <dbReference type="NCBI Taxonomy" id="578113"/>
    <lineage>
        <taxon>Eukaryota</taxon>
        <taxon>Fungi</taxon>
        <taxon>Dikarya</taxon>
        <taxon>Ascomycota</taxon>
        <taxon>Pezizomycotina</taxon>
        <taxon>Sordariomycetes</taxon>
        <taxon>Sordariomycetidae</taxon>
        <taxon>Diaporthales</taxon>
        <taxon>Cytosporaceae</taxon>
        <taxon>Cytospora</taxon>
    </lineage>
</organism>
<evidence type="ECO:0000256" key="4">
    <source>
        <dbReference type="ARBA" id="ARBA00023015"/>
    </source>
</evidence>
<feature type="region of interest" description="Disordered" evidence="9">
    <location>
        <begin position="1"/>
        <end position="238"/>
    </location>
</feature>
<evidence type="ECO:0000313" key="12">
    <source>
        <dbReference type="Proteomes" id="UP000078559"/>
    </source>
</evidence>
<feature type="compositionally biased region" description="Basic and acidic residues" evidence="9">
    <location>
        <begin position="213"/>
        <end position="238"/>
    </location>
</feature>
<proteinExistence type="inferred from homology"/>
<evidence type="ECO:0000313" key="11">
    <source>
        <dbReference type="EMBL" id="KUI65679.1"/>
    </source>
</evidence>
<dbReference type="SMR" id="A0A194VND4"/>
<dbReference type="GO" id="GO:0071013">
    <property type="term" value="C:catalytic step 2 spliceosome"/>
    <property type="evidence" value="ECO:0007669"/>
    <property type="project" value="TreeGrafter"/>
</dbReference>
<keyword evidence="5" id="KW-0804">Transcription</keyword>
<dbReference type="GO" id="GO:0006397">
    <property type="term" value="P:mRNA processing"/>
    <property type="evidence" value="ECO:0007669"/>
    <property type="project" value="UniProtKB-KW"/>
</dbReference>
<keyword evidence="3" id="KW-0507">mRNA processing</keyword>
<dbReference type="OrthoDB" id="330772at2759"/>
<protein>
    <recommendedName>
        <fullName evidence="10">Pinin/SDK/MemA protein domain-containing protein</fullName>
    </recommendedName>
</protein>
<evidence type="ECO:0000259" key="10">
    <source>
        <dbReference type="Pfam" id="PF04696"/>
    </source>
</evidence>
<dbReference type="PANTHER" id="PTHR12707">
    <property type="entry name" value="PINN"/>
    <property type="match status" value="1"/>
</dbReference>
<gene>
    <name evidence="11" type="ORF">VM1G_01104</name>
</gene>
<evidence type="ECO:0000256" key="3">
    <source>
        <dbReference type="ARBA" id="ARBA00022664"/>
    </source>
</evidence>
<dbReference type="PANTHER" id="PTHR12707:SF0">
    <property type="entry name" value="PININ"/>
    <property type="match status" value="1"/>
</dbReference>
<feature type="compositionally biased region" description="Acidic residues" evidence="9">
    <location>
        <begin position="384"/>
        <end position="393"/>
    </location>
</feature>
<dbReference type="Pfam" id="PF04696">
    <property type="entry name" value="Pinin_SDK_memA"/>
    <property type="match status" value="1"/>
</dbReference>
<feature type="region of interest" description="Disordered" evidence="9">
    <location>
        <begin position="321"/>
        <end position="393"/>
    </location>
</feature>
<feature type="compositionally biased region" description="Low complexity" evidence="9">
    <location>
        <begin position="196"/>
        <end position="208"/>
    </location>
</feature>
<dbReference type="InterPro" id="IPR006786">
    <property type="entry name" value="Pinin_SDK_MemA"/>
</dbReference>
<sequence length="393" mass="44426">MSTSKSPVPDTDAIMSEQNPSETNQLKRKSHGSSPDPGENGSGDAPNKRTKVDDILRKSPEPNERTGRSGNGNGNGTSENGNKKQQEPAVKDSHRKQDSHSPVARRAVEHNDRPSSPEERRRPSDPRRQDGRSPTGPPGRRTSGAGRDSDARSPPDRRGSESGRRMSSFGAEKDRDKRGSFSQEDKKRGRRLFGGLLSTLSQTTTNSQQKRRHEIEKRQQEKAVQQSREDEKRRSEKLAKLERIRNIEQVRFDEQVMRTRHSNMLAMAHSLWTRSEPRLYYRPWELSPGEEDTIKDQIRDAEGQIEEEVKQFKRRKEQRLKDLGALSSSSKVQATFGEQVEERSNNAAPDESITAATATNDRKPSPAPAQKSSHHEDRDHDEVVEADEDTVIY</sequence>
<evidence type="ECO:0000256" key="9">
    <source>
        <dbReference type="SAM" id="MobiDB-lite"/>
    </source>
</evidence>
<comment type="similarity">
    <text evidence="2">Belongs to the pinin family.</text>
</comment>
<feature type="compositionally biased region" description="Basic and acidic residues" evidence="9">
    <location>
        <begin position="81"/>
        <end position="99"/>
    </location>
</feature>
<evidence type="ECO:0000256" key="2">
    <source>
        <dbReference type="ARBA" id="ARBA00010386"/>
    </source>
</evidence>
<feature type="domain" description="Pinin/SDK/MemA protein" evidence="10">
    <location>
        <begin position="183"/>
        <end position="298"/>
    </location>
</feature>
<feature type="compositionally biased region" description="Basic and acidic residues" evidence="9">
    <location>
        <begin position="171"/>
        <end position="187"/>
    </location>
</feature>
<accession>A0A194VND4</accession>